<comment type="caution">
    <text evidence="2">The sequence shown here is derived from an EMBL/GenBank/DDBJ whole genome shotgun (WGS) entry which is preliminary data.</text>
</comment>
<feature type="transmembrane region" description="Helical" evidence="1">
    <location>
        <begin position="9"/>
        <end position="30"/>
    </location>
</feature>
<keyword evidence="1" id="KW-0812">Transmembrane</keyword>
<dbReference type="EMBL" id="LAZR01000262">
    <property type="protein sequence ID" value="KKN78488.1"/>
    <property type="molecule type" value="Genomic_DNA"/>
</dbReference>
<dbReference type="AlphaFoldDB" id="A0A0F9WJ72"/>
<evidence type="ECO:0000313" key="2">
    <source>
        <dbReference type="EMBL" id="KKN78488.1"/>
    </source>
</evidence>
<evidence type="ECO:0000256" key="1">
    <source>
        <dbReference type="SAM" id="Phobius"/>
    </source>
</evidence>
<protein>
    <submittedName>
        <fullName evidence="2">Uncharacterized protein</fullName>
    </submittedName>
</protein>
<reference evidence="2" key="1">
    <citation type="journal article" date="2015" name="Nature">
        <title>Complex archaea that bridge the gap between prokaryotes and eukaryotes.</title>
        <authorList>
            <person name="Spang A."/>
            <person name="Saw J.H."/>
            <person name="Jorgensen S.L."/>
            <person name="Zaremba-Niedzwiedzka K."/>
            <person name="Martijn J."/>
            <person name="Lind A.E."/>
            <person name="van Eijk R."/>
            <person name="Schleper C."/>
            <person name="Guy L."/>
            <person name="Ettema T.J."/>
        </authorList>
    </citation>
    <scope>NUCLEOTIDE SEQUENCE</scope>
</reference>
<gene>
    <name evidence="2" type="ORF">LCGC14_0350200</name>
</gene>
<sequence length="91" mass="10452">MPIAIVEEIIIAFCSLVMITAIMVVIYFGLKGLNIACRLGHHQPSLSEMSYNFETREISVHCKVCQKVVYKVKSEDQLTDKQWLGFKQIFE</sequence>
<keyword evidence="1" id="KW-0472">Membrane</keyword>
<accession>A0A0F9WJ72</accession>
<name>A0A0F9WJ72_9ZZZZ</name>
<proteinExistence type="predicted"/>
<keyword evidence="1" id="KW-1133">Transmembrane helix</keyword>
<organism evidence="2">
    <name type="scientific">marine sediment metagenome</name>
    <dbReference type="NCBI Taxonomy" id="412755"/>
    <lineage>
        <taxon>unclassified sequences</taxon>
        <taxon>metagenomes</taxon>
        <taxon>ecological metagenomes</taxon>
    </lineage>
</organism>